<protein>
    <recommendedName>
        <fullName evidence="3">Tyrosine specific protein phosphatases domain-containing protein</fullName>
    </recommendedName>
</protein>
<dbReference type="InterPro" id="IPR000387">
    <property type="entry name" value="Tyr_Pase_dom"/>
</dbReference>
<name>A0A9W6JVP3_9HYPH</name>
<sequence>MSQTDLLNAAGESAADGTAVPRRASRPRRVLRRSVQTLGVVVLLIGVYLGIEQLIGNFHAVVPGQLYRSAQIDANQLAGVQKDYGIKTVINLRGESKAGWYQDELAESARLGLTHIDFGLSAGRELTQKQVEQLIALMREAPKPILVHCKGGADRSGIASALYIAAISKGGEEAAEWQLSLFYGHFPIPFFPAWAMDETFERIEPWLGFPNS</sequence>
<dbReference type="InterPro" id="IPR055214">
    <property type="entry name" value="PTP-NADK"/>
</dbReference>
<keyword evidence="5" id="KW-1185">Reference proteome</keyword>
<dbReference type="Pfam" id="PF22741">
    <property type="entry name" value="PTP-NADK"/>
    <property type="match status" value="1"/>
</dbReference>
<dbReference type="PROSITE" id="PS00383">
    <property type="entry name" value="TYR_PHOSPHATASE_1"/>
    <property type="match status" value="1"/>
</dbReference>
<reference evidence="4" key="1">
    <citation type="journal article" date="2014" name="Int. J. Syst. Evol. Microbiol.">
        <title>Complete genome sequence of Corynebacterium casei LMG S-19264T (=DSM 44701T), isolated from a smear-ripened cheese.</title>
        <authorList>
            <consortium name="US DOE Joint Genome Institute (JGI-PGF)"/>
            <person name="Walter F."/>
            <person name="Albersmeier A."/>
            <person name="Kalinowski J."/>
            <person name="Ruckert C."/>
        </authorList>
    </citation>
    <scope>NUCLEOTIDE SEQUENCE</scope>
    <source>
        <strain evidence="4">VKM B-2789</strain>
    </source>
</reference>
<evidence type="ECO:0000259" key="3">
    <source>
        <dbReference type="PROSITE" id="PS50056"/>
    </source>
</evidence>
<reference evidence="4" key="2">
    <citation type="submission" date="2023-01" db="EMBL/GenBank/DDBJ databases">
        <authorList>
            <person name="Sun Q."/>
            <person name="Evtushenko L."/>
        </authorList>
    </citation>
    <scope>NUCLEOTIDE SEQUENCE</scope>
    <source>
        <strain evidence="4">VKM B-2789</strain>
    </source>
</reference>
<dbReference type="Proteomes" id="UP001143330">
    <property type="component" value="Unassembled WGS sequence"/>
</dbReference>
<proteinExistence type="predicted"/>
<evidence type="ECO:0000313" key="5">
    <source>
        <dbReference type="Proteomes" id="UP001143330"/>
    </source>
</evidence>
<dbReference type="SUPFAM" id="SSF52799">
    <property type="entry name" value="(Phosphotyrosine protein) phosphatases II"/>
    <property type="match status" value="1"/>
</dbReference>
<keyword evidence="2" id="KW-1133">Transmembrane helix</keyword>
<dbReference type="EMBL" id="BSFM01000005">
    <property type="protein sequence ID" value="GLK82955.1"/>
    <property type="molecule type" value="Genomic_DNA"/>
</dbReference>
<accession>A0A9W6JVP3</accession>
<keyword evidence="2" id="KW-0472">Membrane</keyword>
<feature type="region of interest" description="Disordered" evidence="1">
    <location>
        <begin position="1"/>
        <end position="23"/>
    </location>
</feature>
<dbReference type="InterPro" id="IPR016130">
    <property type="entry name" value="Tyr_Pase_AS"/>
</dbReference>
<evidence type="ECO:0000256" key="1">
    <source>
        <dbReference type="SAM" id="MobiDB-lite"/>
    </source>
</evidence>
<dbReference type="AlphaFoldDB" id="A0A9W6JVP3"/>
<feature type="transmembrane region" description="Helical" evidence="2">
    <location>
        <begin position="30"/>
        <end position="51"/>
    </location>
</feature>
<evidence type="ECO:0000313" key="4">
    <source>
        <dbReference type="EMBL" id="GLK82955.1"/>
    </source>
</evidence>
<dbReference type="PROSITE" id="PS50056">
    <property type="entry name" value="TYR_PHOSPHATASE_2"/>
    <property type="match status" value="1"/>
</dbReference>
<dbReference type="Gene3D" id="3.90.190.10">
    <property type="entry name" value="Protein tyrosine phosphatase superfamily"/>
    <property type="match status" value="1"/>
</dbReference>
<gene>
    <name evidence="4" type="ORF">GCM10017653_10240</name>
</gene>
<comment type="caution">
    <text evidence="4">The sequence shown here is derived from an EMBL/GenBank/DDBJ whole genome shotgun (WGS) entry which is preliminary data.</text>
</comment>
<organism evidence="4 5">
    <name type="scientific">Ancylobacter defluvii</name>
    <dbReference type="NCBI Taxonomy" id="1282440"/>
    <lineage>
        <taxon>Bacteria</taxon>
        <taxon>Pseudomonadati</taxon>
        <taxon>Pseudomonadota</taxon>
        <taxon>Alphaproteobacteria</taxon>
        <taxon>Hyphomicrobiales</taxon>
        <taxon>Xanthobacteraceae</taxon>
        <taxon>Ancylobacter</taxon>
    </lineage>
</organism>
<dbReference type="CDD" id="cd14529">
    <property type="entry name" value="TpbA-like"/>
    <property type="match status" value="1"/>
</dbReference>
<dbReference type="RefSeq" id="WP_246547384.1">
    <property type="nucleotide sequence ID" value="NZ_BSFM01000005.1"/>
</dbReference>
<feature type="domain" description="Tyrosine specific protein phosphatases" evidence="3">
    <location>
        <begin position="125"/>
        <end position="164"/>
    </location>
</feature>
<evidence type="ECO:0000256" key="2">
    <source>
        <dbReference type="SAM" id="Phobius"/>
    </source>
</evidence>
<dbReference type="InterPro" id="IPR029021">
    <property type="entry name" value="Prot-tyrosine_phosphatase-like"/>
</dbReference>
<keyword evidence="2" id="KW-0812">Transmembrane</keyword>